<proteinExistence type="predicted"/>
<protein>
    <recommendedName>
        <fullName evidence="4">VirA/G regulated protein</fullName>
    </recommendedName>
</protein>
<dbReference type="Pfam" id="PF06661">
    <property type="entry name" value="VirE3"/>
    <property type="match status" value="1"/>
</dbReference>
<evidence type="ECO:0000313" key="2">
    <source>
        <dbReference type="EMBL" id="CUX65428.1"/>
    </source>
</evidence>
<feature type="region of interest" description="Disordered" evidence="1">
    <location>
        <begin position="1"/>
        <end position="25"/>
    </location>
</feature>
<accession>A0A1S7SB10</accession>
<evidence type="ECO:0008006" key="4">
    <source>
        <dbReference type="Google" id="ProtNLM"/>
    </source>
</evidence>
<dbReference type="AlphaFoldDB" id="A0A1S7SB10"/>
<evidence type="ECO:0000256" key="1">
    <source>
        <dbReference type="SAM" id="MobiDB-lite"/>
    </source>
</evidence>
<gene>
    <name evidence="2" type="ORF">AGR4C_pa50020</name>
</gene>
<dbReference type="InterPro" id="IPR009550">
    <property type="entry name" value="VirE3"/>
</dbReference>
<dbReference type="RefSeq" id="WP_080867540.1">
    <property type="nucleotide sequence ID" value="NZ_LT009732.1"/>
</dbReference>
<organism evidence="2 3">
    <name type="scientific">Agrobacterium tumefaciens str. Kerr 14</name>
    <dbReference type="NCBI Taxonomy" id="1183424"/>
    <lineage>
        <taxon>Bacteria</taxon>
        <taxon>Pseudomonadati</taxon>
        <taxon>Pseudomonadota</taxon>
        <taxon>Alphaproteobacteria</taxon>
        <taxon>Hyphomicrobiales</taxon>
        <taxon>Rhizobiaceae</taxon>
        <taxon>Rhizobium/Agrobacterium group</taxon>
        <taxon>Agrobacterium</taxon>
        <taxon>Agrobacterium tumefaciens complex</taxon>
    </lineage>
</organism>
<dbReference type="Proteomes" id="UP000191897">
    <property type="component" value="Unassembled WGS sequence"/>
</dbReference>
<name>A0A1S7SB10_AGRTU</name>
<feature type="region of interest" description="Disordered" evidence="1">
    <location>
        <begin position="568"/>
        <end position="610"/>
    </location>
</feature>
<reference evidence="2 3" key="1">
    <citation type="submission" date="2016-01" db="EMBL/GenBank/DDBJ databases">
        <authorList>
            <person name="Oliw E.H."/>
        </authorList>
    </citation>
    <scope>NUCLEOTIDE SEQUENCE [LARGE SCALE GENOMIC DNA]</scope>
    <source>
        <strain evidence="2 3">Kerr 14</strain>
    </source>
</reference>
<sequence>MAQSLKKLSRNTDSAFARTAKREQRHYDALANEKNAKAKDFEKKYGQRGKAREYADELADIGKLSPEARKGTLYQSWLKQKKLFVDPDEPGALVREKRRLNGKTQKFERQIPLSDAEKAAGNTPRAMIARVLKTRGGKTIDRKYDEDGKLTSSLKLRSGGRFEDRWETDSNGRLIQTRFRTDRLRDGIFFSPVSKRMSGLDENGKRLLVQTKGSRKKIFERDEETGELTLTGKKGLFGSKYLNSDGSLARISRKFGKLWQKDIEYIGDNAKRVTTTFLGRKSIRTVPLKENEDAEQQRRKDAAQADRTDPAISPGGSVAAHSETVSAASDRHAEIATPPSRDDQSASVARQFQPEPPLEKVGDPFEQNVGFGPAFAEPDFSETRPENQSQVKAGADEDEAALAALLESANMGQQPPESVERPTSVLARQPQPEPPMAPGASRFARPSDFAPAFSESAGPVRRLGSRNLPAGRSDPDGAALAALLESANMGRLQPENEEWATSALPRQPQPEPPKTPGASRFAKPSNFVPAFPEPAGSVDRSGRSRNQAHPQVDADALAVLLQSVEMDKNQSGLKAPPTVSAGHPRPVPAVATGGSRFATQSGRQSEYPVAVSTDDRRSFVGRDRSIGIAR</sequence>
<feature type="region of interest" description="Disordered" evidence="1">
    <location>
        <begin position="288"/>
        <end position="396"/>
    </location>
</feature>
<feature type="region of interest" description="Disordered" evidence="1">
    <location>
        <begin position="409"/>
        <end position="552"/>
    </location>
</feature>
<feature type="compositionally biased region" description="Basic and acidic residues" evidence="1">
    <location>
        <begin position="288"/>
        <end position="309"/>
    </location>
</feature>
<feature type="compositionally biased region" description="Basic and acidic residues" evidence="1">
    <location>
        <begin position="329"/>
        <end position="344"/>
    </location>
</feature>
<evidence type="ECO:0000313" key="3">
    <source>
        <dbReference type="Proteomes" id="UP000191897"/>
    </source>
</evidence>
<dbReference type="EMBL" id="FBWC01000036">
    <property type="protein sequence ID" value="CUX65428.1"/>
    <property type="molecule type" value="Genomic_DNA"/>
</dbReference>